<dbReference type="Proteomes" id="UP000295096">
    <property type="component" value="Unassembled WGS sequence"/>
</dbReference>
<name>A0A4R5QGI3_9PROT</name>
<dbReference type="Pfam" id="PF01381">
    <property type="entry name" value="HTH_3"/>
    <property type="match status" value="1"/>
</dbReference>
<keyword evidence="1" id="KW-0238">DNA-binding</keyword>
<dbReference type="EMBL" id="SMSJ01000012">
    <property type="protein sequence ID" value="TDH62412.1"/>
    <property type="molecule type" value="Genomic_DNA"/>
</dbReference>
<evidence type="ECO:0000313" key="3">
    <source>
        <dbReference type="EMBL" id="TDH62412.1"/>
    </source>
</evidence>
<gene>
    <name evidence="3" type="ORF">E2C06_12250</name>
</gene>
<dbReference type="GO" id="GO:0003677">
    <property type="term" value="F:DNA binding"/>
    <property type="evidence" value="ECO:0007669"/>
    <property type="project" value="UniProtKB-KW"/>
</dbReference>
<accession>A0A4R5QGI3</accession>
<dbReference type="OrthoDB" id="7281843at2"/>
<evidence type="ECO:0000313" key="4">
    <source>
        <dbReference type="Proteomes" id="UP000295096"/>
    </source>
</evidence>
<dbReference type="CDD" id="cd00093">
    <property type="entry name" value="HTH_XRE"/>
    <property type="match status" value="1"/>
</dbReference>
<dbReference type="InterPro" id="IPR010982">
    <property type="entry name" value="Lambda_DNA-bd_dom_sf"/>
</dbReference>
<keyword evidence="4" id="KW-1185">Reference proteome</keyword>
<dbReference type="SUPFAM" id="SSF47413">
    <property type="entry name" value="lambda repressor-like DNA-binding domains"/>
    <property type="match status" value="1"/>
</dbReference>
<proteinExistence type="predicted"/>
<dbReference type="SMART" id="SM00530">
    <property type="entry name" value="HTH_XRE"/>
    <property type="match status" value="1"/>
</dbReference>
<dbReference type="PANTHER" id="PTHR46797:SF1">
    <property type="entry name" value="METHYLPHOSPHONATE SYNTHASE"/>
    <property type="match status" value="1"/>
</dbReference>
<organism evidence="3 4">
    <name type="scientific">Dankookia rubra</name>
    <dbReference type="NCBI Taxonomy" id="1442381"/>
    <lineage>
        <taxon>Bacteria</taxon>
        <taxon>Pseudomonadati</taxon>
        <taxon>Pseudomonadota</taxon>
        <taxon>Alphaproteobacteria</taxon>
        <taxon>Acetobacterales</taxon>
        <taxon>Roseomonadaceae</taxon>
        <taxon>Dankookia</taxon>
    </lineage>
</organism>
<feature type="domain" description="HTH cro/C1-type" evidence="2">
    <location>
        <begin position="13"/>
        <end position="67"/>
    </location>
</feature>
<dbReference type="PROSITE" id="PS50943">
    <property type="entry name" value="HTH_CROC1"/>
    <property type="match status" value="1"/>
</dbReference>
<dbReference type="InterPro" id="IPR001387">
    <property type="entry name" value="Cro/C1-type_HTH"/>
</dbReference>
<dbReference type="AlphaFoldDB" id="A0A4R5QGI3"/>
<protein>
    <submittedName>
        <fullName evidence="3">XRE family transcriptional regulator</fullName>
    </submittedName>
</protein>
<comment type="caution">
    <text evidence="3">The sequence shown here is derived from an EMBL/GenBank/DDBJ whole genome shotgun (WGS) entry which is preliminary data.</text>
</comment>
<dbReference type="PANTHER" id="PTHR46797">
    <property type="entry name" value="HTH-TYPE TRANSCRIPTIONAL REGULATOR"/>
    <property type="match status" value="1"/>
</dbReference>
<dbReference type="Gene3D" id="1.10.260.40">
    <property type="entry name" value="lambda repressor-like DNA-binding domains"/>
    <property type="match status" value="1"/>
</dbReference>
<reference evidence="3 4" key="1">
    <citation type="journal article" date="2016" name="J. Microbiol.">
        <title>Dankookia rubra gen. nov., sp. nov., an alphaproteobacterium isolated from sediment of a shallow stream.</title>
        <authorList>
            <person name="Kim W.H."/>
            <person name="Kim D.H."/>
            <person name="Kang K."/>
            <person name="Ahn T.Y."/>
        </authorList>
    </citation>
    <scope>NUCLEOTIDE SEQUENCE [LARGE SCALE GENOMIC DNA]</scope>
    <source>
        <strain evidence="3 4">JCM30602</strain>
    </source>
</reference>
<dbReference type="GO" id="GO:0003700">
    <property type="term" value="F:DNA-binding transcription factor activity"/>
    <property type="evidence" value="ECO:0007669"/>
    <property type="project" value="TreeGrafter"/>
</dbReference>
<evidence type="ECO:0000259" key="2">
    <source>
        <dbReference type="PROSITE" id="PS50943"/>
    </source>
</evidence>
<dbReference type="InterPro" id="IPR050807">
    <property type="entry name" value="TransReg_Diox_bact_type"/>
</dbReference>
<evidence type="ECO:0000256" key="1">
    <source>
        <dbReference type="ARBA" id="ARBA00023125"/>
    </source>
</evidence>
<dbReference type="GO" id="GO:0005829">
    <property type="term" value="C:cytosol"/>
    <property type="evidence" value="ECO:0007669"/>
    <property type="project" value="TreeGrafter"/>
</dbReference>
<sequence>MGDDDARIFGAKVKELREAAGLTQVALAKKAGVQQGQLSEIEIGKRIPRLDTIKKLARALGVPPHELITD</sequence>